<reference evidence="7" key="2">
    <citation type="submission" date="2020-09" db="EMBL/GenBank/DDBJ databases">
        <authorList>
            <person name="Sun Q."/>
            <person name="Zhou Y."/>
        </authorList>
    </citation>
    <scope>NUCLEOTIDE SEQUENCE</scope>
    <source>
        <strain evidence="7">CGMCC 1.12997</strain>
    </source>
</reference>
<dbReference type="PROSITE" id="PS52015">
    <property type="entry name" value="TONB_CTD"/>
    <property type="match status" value="1"/>
</dbReference>
<keyword evidence="3 5" id="KW-1133">Transmembrane helix</keyword>
<dbReference type="Pfam" id="PF03544">
    <property type="entry name" value="TonB_C"/>
    <property type="match status" value="1"/>
</dbReference>
<evidence type="ECO:0000313" key="8">
    <source>
        <dbReference type="Proteomes" id="UP000647241"/>
    </source>
</evidence>
<dbReference type="SUPFAM" id="SSF74653">
    <property type="entry name" value="TolA/TonB C-terminal domain"/>
    <property type="match status" value="1"/>
</dbReference>
<feature type="transmembrane region" description="Helical" evidence="5">
    <location>
        <begin position="96"/>
        <end position="123"/>
    </location>
</feature>
<feature type="domain" description="TonB C-terminal" evidence="6">
    <location>
        <begin position="360"/>
        <end position="449"/>
    </location>
</feature>
<organism evidence="7 8">
    <name type="scientific">Edaphobacter dinghuensis</name>
    <dbReference type="NCBI Taxonomy" id="1560005"/>
    <lineage>
        <taxon>Bacteria</taxon>
        <taxon>Pseudomonadati</taxon>
        <taxon>Acidobacteriota</taxon>
        <taxon>Terriglobia</taxon>
        <taxon>Terriglobales</taxon>
        <taxon>Acidobacteriaceae</taxon>
        <taxon>Edaphobacter</taxon>
    </lineage>
</organism>
<gene>
    <name evidence="7" type="ORF">GCM10011585_27910</name>
</gene>
<evidence type="ECO:0000256" key="1">
    <source>
        <dbReference type="ARBA" id="ARBA00004167"/>
    </source>
</evidence>
<comment type="subcellular location">
    <subcellularLocation>
        <location evidence="1">Membrane</location>
        <topology evidence="1">Single-pass membrane protein</topology>
    </subcellularLocation>
</comment>
<dbReference type="InterPro" id="IPR037682">
    <property type="entry name" value="TonB_C"/>
</dbReference>
<dbReference type="GO" id="GO:0055085">
    <property type="term" value="P:transmembrane transport"/>
    <property type="evidence" value="ECO:0007669"/>
    <property type="project" value="InterPro"/>
</dbReference>
<feature type="transmembrane region" description="Helical" evidence="5">
    <location>
        <begin position="42"/>
        <end position="65"/>
    </location>
</feature>
<dbReference type="PANTHER" id="PTHR34978">
    <property type="entry name" value="POSSIBLE SENSOR-TRANSDUCER PROTEIN BLAR"/>
    <property type="match status" value="1"/>
</dbReference>
<protein>
    <recommendedName>
        <fullName evidence="6">TonB C-terminal domain-containing protein</fullName>
    </recommendedName>
</protein>
<dbReference type="Pfam" id="PF05569">
    <property type="entry name" value="Peptidase_M56"/>
    <property type="match status" value="1"/>
</dbReference>
<evidence type="ECO:0000256" key="4">
    <source>
        <dbReference type="ARBA" id="ARBA00023136"/>
    </source>
</evidence>
<dbReference type="EMBL" id="BMGT01000003">
    <property type="protein sequence ID" value="GGG82688.1"/>
    <property type="molecule type" value="Genomic_DNA"/>
</dbReference>
<dbReference type="PANTHER" id="PTHR34978:SF3">
    <property type="entry name" value="SLR0241 PROTEIN"/>
    <property type="match status" value="1"/>
</dbReference>
<dbReference type="NCBIfam" id="TIGR01352">
    <property type="entry name" value="tonB_Cterm"/>
    <property type="match status" value="1"/>
</dbReference>
<name>A0A917HLM5_9BACT</name>
<evidence type="ECO:0000259" key="6">
    <source>
        <dbReference type="PROSITE" id="PS52015"/>
    </source>
</evidence>
<evidence type="ECO:0000313" key="7">
    <source>
        <dbReference type="EMBL" id="GGG82688.1"/>
    </source>
</evidence>
<evidence type="ECO:0000256" key="2">
    <source>
        <dbReference type="ARBA" id="ARBA00022692"/>
    </source>
</evidence>
<dbReference type="InterPro" id="IPR006260">
    <property type="entry name" value="TonB/TolA_C"/>
</dbReference>
<reference evidence="7" key="1">
    <citation type="journal article" date="2014" name="Int. J. Syst. Evol. Microbiol.">
        <title>Complete genome sequence of Corynebacterium casei LMG S-19264T (=DSM 44701T), isolated from a smear-ripened cheese.</title>
        <authorList>
            <consortium name="US DOE Joint Genome Institute (JGI-PGF)"/>
            <person name="Walter F."/>
            <person name="Albersmeier A."/>
            <person name="Kalinowski J."/>
            <person name="Ruckert C."/>
        </authorList>
    </citation>
    <scope>NUCLEOTIDE SEQUENCE</scope>
    <source>
        <strain evidence="7">CGMCC 1.12997</strain>
    </source>
</reference>
<feature type="transmembrane region" description="Helical" evidence="5">
    <location>
        <begin position="6"/>
        <end position="30"/>
    </location>
</feature>
<accession>A0A917HLM5</accession>
<feature type="transmembrane region" description="Helical" evidence="5">
    <location>
        <begin position="311"/>
        <end position="335"/>
    </location>
</feature>
<dbReference type="Gene3D" id="3.30.1150.10">
    <property type="match status" value="1"/>
</dbReference>
<sequence>MSSFSGFIVSYFINSIWEVALIAAAGWLVSRLLKKVGPQEEHLVWVSTLGLAILAPALPLFRWLLAFVHLPYAAGGRTSIAFVAAQGAVLNQRGIYVLPAVLVGALLSLYFGALIFFAVRLAWSLRSTAGLLRVARPLLLTEEQEEIWLDCKRAFGLDTARILCSSRISGPVTLGLRAPVLLVPDSFVADCAPQDLLAALAHECAHMKRRDFQKNLFYEVASLLLAFHPVSWILKIQIAQTREMICDEMATEGLIDSRRYTESLLRLATMVAVGPRVSTSHAIGIFDANILEKRIMMMNLKKPRVSSALKYGLVIPATVFLLSVALGGAALAVVIEPPSSMQAADQAQPYGQVYKIGKDVIAPKLVSSVEPQFPESERGKKDKFEGRCLVGFVVDSSGAVHDVHVKRSLRPDFDAKAVEAVEQYHFKPAMRAGEPVAVALNVEVDFKRF</sequence>
<dbReference type="Proteomes" id="UP000647241">
    <property type="component" value="Unassembled WGS sequence"/>
</dbReference>
<dbReference type="RefSeq" id="WP_188554806.1">
    <property type="nucleotide sequence ID" value="NZ_BMGT01000003.1"/>
</dbReference>
<keyword evidence="2 5" id="KW-0812">Transmembrane</keyword>
<keyword evidence="4 5" id="KW-0472">Membrane</keyword>
<dbReference type="AlphaFoldDB" id="A0A917HLM5"/>
<dbReference type="GO" id="GO:0016020">
    <property type="term" value="C:membrane"/>
    <property type="evidence" value="ECO:0007669"/>
    <property type="project" value="UniProtKB-SubCell"/>
</dbReference>
<dbReference type="CDD" id="cd07341">
    <property type="entry name" value="M56_BlaR1_MecR1_like"/>
    <property type="match status" value="1"/>
</dbReference>
<proteinExistence type="predicted"/>
<comment type="caution">
    <text evidence="7">The sequence shown here is derived from an EMBL/GenBank/DDBJ whole genome shotgun (WGS) entry which is preliminary data.</text>
</comment>
<evidence type="ECO:0000256" key="3">
    <source>
        <dbReference type="ARBA" id="ARBA00022989"/>
    </source>
</evidence>
<dbReference type="InterPro" id="IPR052173">
    <property type="entry name" value="Beta-lactam_resp_regulator"/>
</dbReference>
<keyword evidence="8" id="KW-1185">Reference proteome</keyword>
<dbReference type="InterPro" id="IPR008756">
    <property type="entry name" value="Peptidase_M56"/>
</dbReference>
<evidence type="ECO:0000256" key="5">
    <source>
        <dbReference type="SAM" id="Phobius"/>
    </source>
</evidence>